<evidence type="ECO:0000313" key="2">
    <source>
        <dbReference type="Proteomes" id="UP000663836"/>
    </source>
</evidence>
<dbReference type="AlphaFoldDB" id="A0A820MZW8"/>
<protein>
    <submittedName>
        <fullName evidence="1">Uncharacterized protein</fullName>
    </submittedName>
</protein>
<sequence>MLMNASFDTIKYFEGNLTRIKQNLLTNLSLTTTIFWFGQPHISLNERLFRFFQHSLYQQTEYLNELIPKLNSYIERMNSIARHIFYHTNIY</sequence>
<evidence type="ECO:0000313" key="1">
    <source>
        <dbReference type="EMBL" id="CAF4382644.1"/>
    </source>
</evidence>
<organism evidence="1 2">
    <name type="scientific">Rotaria sordida</name>
    <dbReference type="NCBI Taxonomy" id="392033"/>
    <lineage>
        <taxon>Eukaryota</taxon>
        <taxon>Metazoa</taxon>
        <taxon>Spiralia</taxon>
        <taxon>Gnathifera</taxon>
        <taxon>Rotifera</taxon>
        <taxon>Eurotatoria</taxon>
        <taxon>Bdelloidea</taxon>
        <taxon>Philodinida</taxon>
        <taxon>Philodinidae</taxon>
        <taxon>Rotaria</taxon>
    </lineage>
</organism>
<reference evidence="1" key="1">
    <citation type="submission" date="2021-02" db="EMBL/GenBank/DDBJ databases">
        <authorList>
            <person name="Nowell W R."/>
        </authorList>
    </citation>
    <scope>NUCLEOTIDE SEQUENCE</scope>
</reference>
<comment type="caution">
    <text evidence="1">The sequence shown here is derived from an EMBL/GenBank/DDBJ whole genome shotgun (WGS) entry which is preliminary data.</text>
</comment>
<dbReference type="EMBL" id="CAJOBD010060877">
    <property type="protein sequence ID" value="CAF4382644.1"/>
    <property type="molecule type" value="Genomic_DNA"/>
</dbReference>
<gene>
    <name evidence="1" type="ORF">JBS370_LOCUS42902</name>
</gene>
<name>A0A820MZW8_9BILA</name>
<dbReference type="Proteomes" id="UP000663836">
    <property type="component" value="Unassembled WGS sequence"/>
</dbReference>
<accession>A0A820MZW8</accession>
<proteinExistence type="predicted"/>